<feature type="domain" description="Helicase C-terminal" evidence="10">
    <location>
        <begin position="561"/>
        <end position="727"/>
    </location>
</feature>
<dbReference type="Pfam" id="PF18319">
    <property type="entry name" value="Zn_ribbon_PriA"/>
    <property type="match status" value="1"/>
</dbReference>
<evidence type="ECO:0000256" key="4">
    <source>
        <dbReference type="ARBA" id="ARBA00022741"/>
    </source>
</evidence>
<feature type="binding site" evidence="8">
    <location>
        <position position="526"/>
    </location>
    <ligand>
        <name>Zn(2+)</name>
        <dbReference type="ChEBI" id="CHEBI:29105"/>
        <label>1</label>
    </ligand>
</feature>
<keyword evidence="6 8" id="KW-0067">ATP-binding</keyword>
<protein>
    <recommendedName>
        <fullName evidence="8">Replication restart protein PriA</fullName>
    </recommendedName>
    <alternativeName>
        <fullName evidence="8">ATP-dependent DNA helicase PriA</fullName>
        <ecNumber evidence="8">5.6.2.4</ecNumber>
    </alternativeName>
    <alternativeName>
        <fullName evidence="8">DNA 3'-5' helicase PriA</fullName>
    </alternativeName>
</protein>
<keyword evidence="4 8" id="KW-0547">Nucleotide-binding</keyword>
<gene>
    <name evidence="8 11" type="primary">priA</name>
    <name evidence="11" type="ORF">KVH43_10920</name>
</gene>
<dbReference type="Proteomes" id="UP000886818">
    <property type="component" value="Chromosome"/>
</dbReference>
<feature type="binding site" evidence="8">
    <location>
        <position position="553"/>
    </location>
    <ligand>
        <name>Zn(2+)</name>
        <dbReference type="ChEBI" id="CHEBI:29105"/>
        <label>2</label>
    </ligand>
</feature>
<dbReference type="InterPro" id="IPR005259">
    <property type="entry name" value="PriA"/>
</dbReference>
<keyword evidence="8" id="KW-0413">Isomerase</keyword>
<keyword evidence="5 8" id="KW-0862">Zinc</keyword>
<evidence type="ECO:0000256" key="5">
    <source>
        <dbReference type="ARBA" id="ARBA00022833"/>
    </source>
</evidence>
<accession>A0ABX8RDR0</accession>
<keyword evidence="12" id="KW-1185">Reference proteome</keyword>
<dbReference type="EC" id="5.6.2.4" evidence="8"/>
<evidence type="ECO:0000259" key="9">
    <source>
        <dbReference type="PROSITE" id="PS51192"/>
    </source>
</evidence>
<comment type="similarity">
    <text evidence="8">Belongs to the helicase family. PriA subfamily.</text>
</comment>
<evidence type="ECO:0000256" key="1">
    <source>
        <dbReference type="ARBA" id="ARBA00022515"/>
    </source>
</evidence>
<feature type="binding site" evidence="8">
    <location>
        <position position="569"/>
    </location>
    <ligand>
        <name>Zn(2+)</name>
        <dbReference type="ChEBI" id="CHEBI:29105"/>
        <label>1</label>
    </ligand>
</feature>
<dbReference type="RefSeq" id="WP_218282558.1">
    <property type="nucleotide sequence ID" value="NZ_CP078093.1"/>
</dbReference>
<name>A0ABX8RDR0_9CLOT</name>
<dbReference type="NCBIfam" id="NF004066">
    <property type="entry name" value="PRK05580.1-3"/>
    <property type="match status" value="1"/>
</dbReference>
<dbReference type="SMART" id="SM00487">
    <property type="entry name" value="DEXDc"/>
    <property type="match status" value="1"/>
</dbReference>
<feature type="domain" description="Helicase ATP-binding" evidence="9">
    <location>
        <begin position="298"/>
        <end position="464"/>
    </location>
</feature>
<keyword evidence="7 8" id="KW-0238">DNA-binding</keyword>
<evidence type="ECO:0000256" key="2">
    <source>
        <dbReference type="ARBA" id="ARBA00022705"/>
    </source>
</evidence>
<evidence type="ECO:0000313" key="12">
    <source>
        <dbReference type="Proteomes" id="UP000886818"/>
    </source>
</evidence>
<keyword evidence="2 8" id="KW-0235">DNA replication</keyword>
<comment type="function">
    <text evidence="8">Initiates the restart of stalled replication forks, which reloads the replicative helicase on sites other than the origin of replication. Recognizes and binds to abandoned replication forks and remodels them to uncover a helicase loading site. Promotes assembly of the primosome at these replication forks.</text>
</comment>
<comment type="subunit">
    <text evidence="8">Component of the replication restart primosome.</text>
</comment>
<dbReference type="Pfam" id="PF18074">
    <property type="entry name" value="PriA_C"/>
    <property type="match status" value="1"/>
</dbReference>
<dbReference type="InterPro" id="IPR001650">
    <property type="entry name" value="Helicase_C-like"/>
</dbReference>
<dbReference type="NCBIfam" id="TIGR00595">
    <property type="entry name" value="priA"/>
    <property type="match status" value="1"/>
</dbReference>
<dbReference type="Pfam" id="PF00270">
    <property type="entry name" value="DEAD"/>
    <property type="match status" value="1"/>
</dbReference>
<dbReference type="InterPro" id="IPR040498">
    <property type="entry name" value="PriA_CRR"/>
</dbReference>
<dbReference type="PANTHER" id="PTHR30580">
    <property type="entry name" value="PRIMOSOMAL PROTEIN N"/>
    <property type="match status" value="1"/>
</dbReference>
<feature type="binding site" evidence="8">
    <location>
        <position position="535"/>
    </location>
    <ligand>
        <name>Zn(2+)</name>
        <dbReference type="ChEBI" id="CHEBI:29105"/>
        <label>2</label>
    </ligand>
</feature>
<reference evidence="11" key="1">
    <citation type="submission" date="2021-07" db="EMBL/GenBank/DDBJ databases">
        <title>Complete genome sequence of Crassaminicella sp. 143-21, isolated from a deep-sea hydrothermal vent.</title>
        <authorList>
            <person name="Li X."/>
        </authorList>
    </citation>
    <scope>NUCLEOTIDE SEQUENCE</scope>
    <source>
        <strain evidence="11">143-21</strain>
    </source>
</reference>
<dbReference type="PROSITE" id="PS51194">
    <property type="entry name" value="HELICASE_CTER"/>
    <property type="match status" value="1"/>
</dbReference>
<feature type="binding site" evidence="8">
    <location>
        <position position="566"/>
    </location>
    <ligand>
        <name>Zn(2+)</name>
        <dbReference type="ChEBI" id="CHEBI:29105"/>
        <label>1</label>
    </ligand>
</feature>
<comment type="cofactor">
    <cofactor evidence="8">
        <name>Zn(2+)</name>
        <dbReference type="ChEBI" id="CHEBI:29105"/>
    </cofactor>
    <text evidence="8">Binds 2 zinc ions per subunit.</text>
</comment>
<evidence type="ECO:0000313" key="11">
    <source>
        <dbReference type="EMBL" id="QXM05860.1"/>
    </source>
</evidence>
<dbReference type="InterPro" id="IPR014001">
    <property type="entry name" value="Helicase_ATP-bd"/>
</dbReference>
<comment type="catalytic activity">
    <reaction evidence="8">
        <text>Couples ATP hydrolysis with the unwinding of duplex DNA by translocating in the 3'-5' direction.</text>
        <dbReference type="EC" id="5.6.2.4"/>
    </reaction>
</comment>
<feature type="binding site" evidence="8">
    <location>
        <position position="556"/>
    </location>
    <ligand>
        <name>Zn(2+)</name>
        <dbReference type="ChEBI" id="CHEBI:29105"/>
        <label>2</label>
    </ligand>
</feature>
<dbReference type="EMBL" id="CP078093">
    <property type="protein sequence ID" value="QXM05860.1"/>
    <property type="molecule type" value="Genomic_DNA"/>
</dbReference>
<dbReference type="PROSITE" id="PS51192">
    <property type="entry name" value="HELICASE_ATP_BIND_1"/>
    <property type="match status" value="1"/>
</dbReference>
<dbReference type="CDD" id="cd17929">
    <property type="entry name" value="DEXHc_priA"/>
    <property type="match status" value="1"/>
</dbReference>
<evidence type="ECO:0000256" key="8">
    <source>
        <dbReference type="HAMAP-Rule" id="MF_00983"/>
    </source>
</evidence>
<keyword evidence="8" id="KW-0347">Helicase</keyword>
<organism evidence="11 12">
    <name type="scientific">Crassaminicella indica</name>
    <dbReference type="NCBI Taxonomy" id="2855394"/>
    <lineage>
        <taxon>Bacteria</taxon>
        <taxon>Bacillati</taxon>
        <taxon>Bacillota</taxon>
        <taxon>Clostridia</taxon>
        <taxon>Eubacteriales</taxon>
        <taxon>Clostridiaceae</taxon>
        <taxon>Crassaminicella</taxon>
    </lineage>
</organism>
<evidence type="ECO:0000256" key="3">
    <source>
        <dbReference type="ARBA" id="ARBA00022723"/>
    </source>
</evidence>
<dbReference type="InterPro" id="IPR041222">
    <property type="entry name" value="PriA_3primeBD"/>
</dbReference>
<dbReference type="PANTHER" id="PTHR30580:SF0">
    <property type="entry name" value="PRIMOSOMAL PROTEIN N"/>
    <property type="match status" value="1"/>
</dbReference>
<dbReference type="Pfam" id="PF00271">
    <property type="entry name" value="Helicase_C"/>
    <property type="match status" value="1"/>
</dbReference>
<keyword evidence="1 8" id="KW-0639">Primosome</keyword>
<evidence type="ECO:0000259" key="10">
    <source>
        <dbReference type="PROSITE" id="PS51194"/>
    </source>
</evidence>
<keyword evidence="3 8" id="KW-0479">Metal-binding</keyword>
<evidence type="ECO:0000256" key="6">
    <source>
        <dbReference type="ARBA" id="ARBA00022840"/>
    </source>
</evidence>
<sequence length="823" mass="94447">MEKIEFVKVIINNKSNRTDREYTYGVSKSLQEKICIGSRVIIPFGQGNKLIEGYVVDQVDKIDFDYSKIKYVKEIVDEKAFVSKELIDLCRWMKEKYMCRFIDAIQCVIPTGASLRSKKVITLSDTFSEKELSNYNLSSKHMKIIKLLLTRKKVTDVFLKNTFKDIDIQPLLKSLADKKIIIIKTNLKGDVNTAFEKIIRLCNTEEPMKLIEKLSKNAKKQREILFYLAEHKEVIWSELREAMNISTSTINILLKKGFIEVDLVKKRRKPYEHMQIASTKPLTLTEEQSQAVKKIVPYIQKNEYSPFLIHGVTGSGKTEIYMQLIDTVLEQGKEAIVLVPEIALTTQMIERFKGRFGNIVAVLHSKLSLGERYDEWNRIDQGEVKIVIGARSAVFSPFHNLGIIIIDEEHEYTYKSEANPKYHTIDVAKFRCQKNNAVLILGSATPSIESYTNALEGEYIKIKLQSRFNNNPMPHVEIVDMRKELDKGNKSAFSESLYKGIMNNLKKGEQTILFLNRRGYATFISCRKCGYVVKCPYCEISLTYHASSNKASCHYCGYTKIPPNICPDCKSKYIKYFGVGTEKIENLTKKYFPKVRVARLDLDTTSKKGAMDQIIFKFRKGDIDILIGTQMVAKGLDFPNVTLVGVIAADVSLNLPDFRAAEKTFQLITQVAGRAGRGNGLGRVIVQTYEPEHFSITSAQKHDYISFYNQEIMIRKEFMYPPYSKLINILFTGKNESDLIKVANNFANSLKEKLLQYNIKEVVFGPHPAPLSKIKEKYRWQIIIKSKPVDQNVIKGIINYMRLEKEYLKNINISMDIDPYSML</sequence>
<proteinExistence type="inferred from homology"/>
<dbReference type="InterPro" id="IPR041236">
    <property type="entry name" value="PriA_C"/>
</dbReference>
<evidence type="ECO:0000256" key="7">
    <source>
        <dbReference type="ARBA" id="ARBA00023125"/>
    </source>
</evidence>
<dbReference type="HAMAP" id="MF_00983">
    <property type="entry name" value="PriA"/>
    <property type="match status" value="1"/>
</dbReference>
<dbReference type="SMART" id="SM00490">
    <property type="entry name" value="HELICc"/>
    <property type="match status" value="1"/>
</dbReference>
<keyword evidence="8 11" id="KW-0378">Hydrolase</keyword>
<dbReference type="CDD" id="cd18804">
    <property type="entry name" value="SF2_C_priA"/>
    <property type="match status" value="1"/>
</dbReference>
<dbReference type="GO" id="GO:0016787">
    <property type="term" value="F:hydrolase activity"/>
    <property type="evidence" value="ECO:0007669"/>
    <property type="project" value="UniProtKB-KW"/>
</dbReference>
<dbReference type="Pfam" id="PF17764">
    <property type="entry name" value="PriA_3primeBD"/>
    <property type="match status" value="1"/>
</dbReference>
<comment type="catalytic activity">
    <reaction evidence="8">
        <text>ATP + H2O = ADP + phosphate + H(+)</text>
        <dbReference type="Rhea" id="RHEA:13065"/>
        <dbReference type="ChEBI" id="CHEBI:15377"/>
        <dbReference type="ChEBI" id="CHEBI:15378"/>
        <dbReference type="ChEBI" id="CHEBI:30616"/>
        <dbReference type="ChEBI" id="CHEBI:43474"/>
        <dbReference type="ChEBI" id="CHEBI:456216"/>
        <dbReference type="EC" id="5.6.2.4"/>
    </reaction>
</comment>
<feature type="binding site" evidence="8">
    <location>
        <position position="529"/>
    </location>
    <ligand>
        <name>Zn(2+)</name>
        <dbReference type="ChEBI" id="CHEBI:29105"/>
        <label>1</label>
    </ligand>
</feature>
<dbReference type="InterPro" id="IPR011545">
    <property type="entry name" value="DEAD/DEAH_box_helicase_dom"/>
</dbReference>
<feature type="binding site" evidence="8">
    <location>
        <position position="538"/>
    </location>
    <ligand>
        <name>Zn(2+)</name>
        <dbReference type="ChEBI" id="CHEBI:29105"/>
        <label>2</label>
    </ligand>
</feature>